<sequence length="378" mass="42212">MAKQKMTVKEQENKEAPIQGDVLEAVLSHVPLIDLVPAAIVSKAWRRAVSWSLRDPNRVKPWLIVYLQTTMAPYTITTYAYDPQSHVWIEIQGPSVKHVSDLRSSNSTLLYMLSPCKFAFSLDPLRLTWQPADAPMVWRTDPIVAMVGHHLVVAGGACEYEDDPLAVEIYDLKARTWERCDSMPEILKDSAASTWISVAVVNEAKMYVTEKCSGRTYGFDLNTKTWIGPFDLRPDGTGFCWVIGFAGGRLILAGLLGKAEDVKSVKLWEVSGELLEHRKEIGEMPEELIEKFKGNSPCIWSMGMSAVADFVYLHNPSDPGEVIQCQIVNGVCRWDSVRNAVVNDTTRMQRIVVSCANVGMGDLRSAMDMGLEIRKMSV</sequence>
<dbReference type="GO" id="GO:0043161">
    <property type="term" value="P:proteasome-mediated ubiquitin-dependent protein catabolic process"/>
    <property type="evidence" value="ECO:0007669"/>
    <property type="project" value="TreeGrafter"/>
</dbReference>
<proteinExistence type="predicted"/>
<dbReference type="InterPro" id="IPR001810">
    <property type="entry name" value="F-box_dom"/>
</dbReference>
<dbReference type="PANTHER" id="PTHR24414:SF44">
    <property type="entry name" value="F-BOX DOMAIN-CONTAINING PROTEIN"/>
    <property type="match status" value="1"/>
</dbReference>
<dbReference type="PANTHER" id="PTHR24414">
    <property type="entry name" value="F-BOX/KELCH-REPEAT PROTEIN SKIP4"/>
    <property type="match status" value="1"/>
</dbReference>
<dbReference type="Gene3D" id="2.120.10.80">
    <property type="entry name" value="Kelch-type beta propeller"/>
    <property type="match status" value="1"/>
</dbReference>
<protein>
    <recommendedName>
        <fullName evidence="1">F-box domain-containing protein</fullName>
    </recommendedName>
</protein>
<dbReference type="InterPro" id="IPR036047">
    <property type="entry name" value="F-box-like_dom_sf"/>
</dbReference>
<reference evidence="2" key="1">
    <citation type="submission" date="2020-03" db="EMBL/GenBank/DDBJ databases">
        <title>A high-quality chromosome-level genome assembly of a woody plant with both climbing and erect habits, Rhamnella rubrinervis.</title>
        <authorList>
            <person name="Lu Z."/>
            <person name="Yang Y."/>
            <person name="Zhu X."/>
            <person name="Sun Y."/>
        </authorList>
    </citation>
    <scope>NUCLEOTIDE SEQUENCE</scope>
    <source>
        <strain evidence="2">BYM</strain>
        <tissue evidence="2">Leaf</tissue>
    </source>
</reference>
<dbReference type="EMBL" id="VOIH02000012">
    <property type="protein sequence ID" value="KAF3431235.1"/>
    <property type="molecule type" value="Genomic_DNA"/>
</dbReference>
<comment type="caution">
    <text evidence="2">The sequence shown here is derived from an EMBL/GenBank/DDBJ whole genome shotgun (WGS) entry which is preliminary data.</text>
</comment>
<gene>
    <name evidence="2" type="ORF">FNV43_RR25965</name>
</gene>
<organism evidence="2 3">
    <name type="scientific">Rhamnella rubrinervis</name>
    <dbReference type="NCBI Taxonomy" id="2594499"/>
    <lineage>
        <taxon>Eukaryota</taxon>
        <taxon>Viridiplantae</taxon>
        <taxon>Streptophyta</taxon>
        <taxon>Embryophyta</taxon>
        <taxon>Tracheophyta</taxon>
        <taxon>Spermatophyta</taxon>
        <taxon>Magnoliopsida</taxon>
        <taxon>eudicotyledons</taxon>
        <taxon>Gunneridae</taxon>
        <taxon>Pentapetalae</taxon>
        <taxon>rosids</taxon>
        <taxon>fabids</taxon>
        <taxon>Rosales</taxon>
        <taxon>Rhamnaceae</taxon>
        <taxon>rhamnoid group</taxon>
        <taxon>Rhamneae</taxon>
        <taxon>Rhamnella</taxon>
    </lineage>
</organism>
<keyword evidence="3" id="KW-1185">Reference proteome</keyword>
<dbReference type="SUPFAM" id="SSF117281">
    <property type="entry name" value="Kelch motif"/>
    <property type="match status" value="1"/>
</dbReference>
<dbReference type="Pfam" id="PF00646">
    <property type="entry name" value="F-box"/>
    <property type="match status" value="1"/>
</dbReference>
<feature type="domain" description="F-box" evidence="1">
    <location>
        <begin position="21"/>
        <end position="52"/>
    </location>
</feature>
<dbReference type="SUPFAM" id="SSF81383">
    <property type="entry name" value="F-box domain"/>
    <property type="match status" value="1"/>
</dbReference>
<dbReference type="AlphaFoldDB" id="A0A8K0DNX3"/>
<name>A0A8K0DNX3_9ROSA</name>
<dbReference type="InterPro" id="IPR015915">
    <property type="entry name" value="Kelch-typ_b-propeller"/>
</dbReference>
<dbReference type="Proteomes" id="UP000796880">
    <property type="component" value="Unassembled WGS sequence"/>
</dbReference>
<evidence type="ECO:0000313" key="3">
    <source>
        <dbReference type="Proteomes" id="UP000796880"/>
    </source>
</evidence>
<evidence type="ECO:0000259" key="1">
    <source>
        <dbReference type="Pfam" id="PF00646"/>
    </source>
</evidence>
<accession>A0A8K0DNX3</accession>
<dbReference type="OrthoDB" id="1854110at2759"/>
<dbReference type="CDD" id="cd09917">
    <property type="entry name" value="F-box_SF"/>
    <property type="match status" value="1"/>
</dbReference>
<dbReference type="GO" id="GO:0005829">
    <property type="term" value="C:cytosol"/>
    <property type="evidence" value="ECO:0007669"/>
    <property type="project" value="TreeGrafter"/>
</dbReference>
<evidence type="ECO:0000313" key="2">
    <source>
        <dbReference type="EMBL" id="KAF3431235.1"/>
    </source>
</evidence>
<dbReference type="GO" id="GO:0005634">
    <property type="term" value="C:nucleus"/>
    <property type="evidence" value="ECO:0007669"/>
    <property type="project" value="TreeGrafter"/>
</dbReference>
<dbReference type="InterPro" id="IPR050354">
    <property type="entry name" value="F-box/kelch-repeat_ARATH"/>
</dbReference>